<reference evidence="1 2" key="1">
    <citation type="submission" date="2024-01" db="EMBL/GenBank/DDBJ databases">
        <title>Genome assemblies of Stephania.</title>
        <authorList>
            <person name="Yang L."/>
        </authorList>
    </citation>
    <scope>NUCLEOTIDE SEQUENCE [LARGE SCALE GENOMIC DNA]</scope>
    <source>
        <strain evidence="1">YNDBR</strain>
        <tissue evidence="1">Leaf</tissue>
    </source>
</reference>
<comment type="caution">
    <text evidence="1">The sequence shown here is derived from an EMBL/GenBank/DDBJ whole genome shotgun (WGS) entry which is preliminary data.</text>
</comment>
<name>A0AAP0JN27_9MAGN</name>
<sequence length="52" mass="6236">MMFSAKMRDFLFLNRNKDHNDFKFEFLVHFSSSTGHSMPILFLLIPTFPLLR</sequence>
<keyword evidence="2" id="KW-1185">Reference proteome</keyword>
<organism evidence="1 2">
    <name type="scientific">Stephania yunnanensis</name>
    <dbReference type="NCBI Taxonomy" id="152371"/>
    <lineage>
        <taxon>Eukaryota</taxon>
        <taxon>Viridiplantae</taxon>
        <taxon>Streptophyta</taxon>
        <taxon>Embryophyta</taxon>
        <taxon>Tracheophyta</taxon>
        <taxon>Spermatophyta</taxon>
        <taxon>Magnoliopsida</taxon>
        <taxon>Ranunculales</taxon>
        <taxon>Menispermaceae</taxon>
        <taxon>Menispermoideae</taxon>
        <taxon>Cissampelideae</taxon>
        <taxon>Stephania</taxon>
    </lineage>
</organism>
<protein>
    <submittedName>
        <fullName evidence="1">Uncharacterized protein</fullName>
    </submittedName>
</protein>
<dbReference type="EMBL" id="JBBNAF010000006">
    <property type="protein sequence ID" value="KAK9135945.1"/>
    <property type="molecule type" value="Genomic_DNA"/>
</dbReference>
<gene>
    <name evidence="1" type="ORF">Syun_015275</name>
</gene>
<evidence type="ECO:0000313" key="1">
    <source>
        <dbReference type="EMBL" id="KAK9135945.1"/>
    </source>
</evidence>
<dbReference type="Proteomes" id="UP001420932">
    <property type="component" value="Unassembled WGS sequence"/>
</dbReference>
<accession>A0AAP0JN27</accession>
<proteinExistence type="predicted"/>
<evidence type="ECO:0000313" key="2">
    <source>
        <dbReference type="Proteomes" id="UP001420932"/>
    </source>
</evidence>
<dbReference type="AlphaFoldDB" id="A0AAP0JN27"/>